<evidence type="ECO:0000313" key="3">
    <source>
        <dbReference type="EMBL" id="KAH7431733.1"/>
    </source>
</evidence>
<dbReference type="Proteomes" id="UP000825935">
    <property type="component" value="Chromosome 8"/>
</dbReference>
<gene>
    <name evidence="3" type="ORF">KP509_08G063500</name>
</gene>
<evidence type="ECO:0000256" key="1">
    <source>
        <dbReference type="SAM" id="MobiDB-lite"/>
    </source>
</evidence>
<name>A0A8T2UD47_CERRI</name>
<keyword evidence="4" id="KW-1185">Reference proteome</keyword>
<organism evidence="3 4">
    <name type="scientific">Ceratopteris richardii</name>
    <name type="common">Triangle waterfern</name>
    <dbReference type="NCBI Taxonomy" id="49495"/>
    <lineage>
        <taxon>Eukaryota</taxon>
        <taxon>Viridiplantae</taxon>
        <taxon>Streptophyta</taxon>
        <taxon>Embryophyta</taxon>
        <taxon>Tracheophyta</taxon>
        <taxon>Polypodiopsida</taxon>
        <taxon>Polypodiidae</taxon>
        <taxon>Polypodiales</taxon>
        <taxon>Pteridineae</taxon>
        <taxon>Pteridaceae</taxon>
        <taxon>Parkerioideae</taxon>
        <taxon>Ceratopteris</taxon>
    </lineage>
</organism>
<feature type="region of interest" description="Disordered" evidence="1">
    <location>
        <begin position="42"/>
        <end position="74"/>
    </location>
</feature>
<dbReference type="InterPro" id="IPR045107">
    <property type="entry name" value="SAC3/GANP/THP3"/>
</dbReference>
<feature type="compositionally biased region" description="Polar residues" evidence="1">
    <location>
        <begin position="145"/>
        <end position="157"/>
    </location>
</feature>
<reference evidence="3" key="1">
    <citation type="submission" date="2021-08" db="EMBL/GenBank/DDBJ databases">
        <title>WGS assembly of Ceratopteris richardii.</title>
        <authorList>
            <person name="Marchant D.B."/>
            <person name="Chen G."/>
            <person name="Jenkins J."/>
            <person name="Shu S."/>
            <person name="Leebens-Mack J."/>
            <person name="Grimwood J."/>
            <person name="Schmutz J."/>
            <person name="Soltis P."/>
            <person name="Soltis D."/>
            <person name="Chen Z.-H."/>
        </authorList>
    </citation>
    <scope>NUCLEOTIDE SEQUENCE</scope>
    <source>
        <strain evidence="3">Whitten #5841</strain>
        <tissue evidence="3">Leaf</tissue>
    </source>
</reference>
<dbReference type="Gene3D" id="1.25.40.990">
    <property type="match status" value="1"/>
</dbReference>
<dbReference type="OrthoDB" id="21502at2759"/>
<protein>
    <recommendedName>
        <fullName evidence="2">SAC3/GANP/THP3 conserved domain-containing protein</fullName>
    </recommendedName>
</protein>
<comment type="caution">
    <text evidence="3">The sequence shown here is derived from an EMBL/GenBank/DDBJ whole genome shotgun (WGS) entry which is preliminary data.</text>
</comment>
<feature type="domain" description="SAC3/GANP/THP3 conserved" evidence="2">
    <location>
        <begin position="287"/>
        <end position="580"/>
    </location>
</feature>
<dbReference type="GO" id="GO:0006406">
    <property type="term" value="P:mRNA export from nucleus"/>
    <property type="evidence" value="ECO:0007669"/>
    <property type="project" value="TreeGrafter"/>
</dbReference>
<feature type="compositionally biased region" description="Polar residues" evidence="1">
    <location>
        <begin position="60"/>
        <end position="74"/>
    </location>
</feature>
<dbReference type="FunFam" id="1.25.40.990:FF:000004">
    <property type="entry name" value="Putative peptidase C48 domain family protein"/>
    <property type="match status" value="1"/>
</dbReference>
<dbReference type="InterPro" id="IPR005062">
    <property type="entry name" value="SAC3/GANP/THP3_conserved"/>
</dbReference>
<evidence type="ECO:0000313" key="4">
    <source>
        <dbReference type="Proteomes" id="UP000825935"/>
    </source>
</evidence>
<dbReference type="GO" id="GO:0005737">
    <property type="term" value="C:cytoplasm"/>
    <property type="evidence" value="ECO:0007669"/>
    <property type="project" value="TreeGrafter"/>
</dbReference>
<accession>A0A8T2UD47</accession>
<dbReference type="OMA" id="RIFAEMF"/>
<proteinExistence type="predicted"/>
<dbReference type="PANTHER" id="PTHR12436">
    <property type="entry name" value="80 KDA MCM3-ASSOCIATED PROTEIN"/>
    <property type="match status" value="1"/>
</dbReference>
<feature type="region of interest" description="Disordered" evidence="1">
    <location>
        <begin position="145"/>
        <end position="200"/>
    </location>
</feature>
<evidence type="ECO:0000259" key="2">
    <source>
        <dbReference type="Pfam" id="PF03399"/>
    </source>
</evidence>
<sequence length="1553" mass="175935">MPFKRFPDDEGGGREPKAFPVAFGFPASLENASQVFKKAVTAEPQKDYGLTSGPFPSEVSRLNTRNRSPSRASTVTATWTKTSPAISPHSNAAARIAANINSFNQKLPLSSMDDLSKPPANRLVREENQKPTRASGQVPMSYVSTFSKPQNNHSTSGFREPRTKHISPQNSALRPLASDFEHPKSAGESSPVLSLSAEKQRDEIARGRRLRRFNDLTAKGAIPVSHSESEGAFVHVTNMMESGPSKIDPMNTKGVMKDSTMETETTDVIVERDWQSTEPILGNCPDMCPESERLERERKGDLDKLERLDGDRNQTSRDLAVKKYTRTAEKHASLIRPISVLLRTMKHLLHLLNRSYDEELINLHNFLWDRMRAVRMDLRMQHIFNQDAVLMHEQMIRFHILAMHELCEYAKGAGFSEGFDAHLNIEQMNKASVDLFHMYDDLRKSGMQCSCEPEFRGYYALLKLDKHPGYVVEPAELSLDLAKMTPEMRNTKEVQFARKVARACRFGNYLTFFRLARDATYLQACLMHAHFSKLRSQAMASLYSGLQRNQGIPVVQVEDWLGMEGEDIEALIEYHGFAIKTFEEPYMVKEGPLLNQSQPFRTRRSKLVEEKRSRVVKYDVLSSGLEKTHVAPMLERISSLRRQSELQYPTQPPVVDEEMPDYEEEEQLQESSHDQTAVFPFSPIIDIPQKREPEIQTHVAPLLLPDLSMKKSLQGHSIVRKLDQDHYTEWSHVNKRRKSSSPRVKSLESHPVLEENASFSRDKKVCTLQDSTFASTRSKVAEAAETSAPFINMDYNKEELRRQEAQRAEDLDRICISLRKWRAIAAFLYEERQWRQQKRESALNSFFMGLPFENEAKDFFMKDTQTKSLPANMIELDIIKTEEARFMKIERMWSKLDVIGLVHPILKEKNPVCKFLCWKLLMCSHAHEPIIMDQGKQGNSADWLLTKISHQMPVRDNANGRTLHTEKYLANVFFANEDSEVQTPFFYIARELQFQGDEIQNPDAGRGASGIIFLVSESAPLAEECRRLHALVNSLQCDVHLPLLVLYSSSQDSVCLDPATLVKGLEMGRLNKGKVACWKALSILEDSEPSNSDHASLAQAEGACGEKSKGYYSDDVLKHGLSWLAQETHMPPNLRCVNILDLVMEHLWSSSKTLLAKEPVLVTPNMCVEAFNEALLKAANDVNSAAHQCGFGWPPSELTMLFDDSTEKILEFIPKTGWNEASYVLFIIEALSLCQLPQYPLLDVTFKHLGDKLTLKRQKAALESDLHMYMNQICGLKDADLLTLQLVNGMIQKGCTFKLTDKGRLLLPNWPLIFQQIYHCRLALLSSDPPTIVWVQTKTDFYVDIQNIGNLPATIGYRGPTLDEMIELEHQEFLLQRNLAAVSLSTNQDVQTARGSQKQLSSLIVAELEELRRTDSEVLKRSVSVEQILPEITDTILLPTKEELELEKLVSKLCERMDQAADAANFRGIKASTTNWDNSSANDIIRSVTGNDSKVNTTSNVPAAVSASDAHPHKNLHHYLMCGTGMDSLTSVLKRCENVQSEIDETLEKVFRE</sequence>
<dbReference type="GO" id="GO:0070390">
    <property type="term" value="C:transcription export complex 2"/>
    <property type="evidence" value="ECO:0007669"/>
    <property type="project" value="TreeGrafter"/>
</dbReference>
<dbReference type="PANTHER" id="PTHR12436:SF17">
    <property type="entry name" value="SAC3 FAMILY PROTEIN B"/>
    <property type="match status" value="1"/>
</dbReference>
<dbReference type="EMBL" id="CM035413">
    <property type="protein sequence ID" value="KAH7431733.1"/>
    <property type="molecule type" value="Genomic_DNA"/>
</dbReference>
<dbReference type="Pfam" id="PF03399">
    <property type="entry name" value="SAC3_GANP"/>
    <property type="match status" value="1"/>
</dbReference>